<evidence type="ECO:0000259" key="5">
    <source>
        <dbReference type="SMART" id="SM00822"/>
    </source>
</evidence>
<evidence type="ECO:0000256" key="3">
    <source>
        <dbReference type="RuleBase" id="RU000363"/>
    </source>
</evidence>
<dbReference type="Gene3D" id="3.40.50.720">
    <property type="entry name" value="NAD(P)-binding Rossmann-like Domain"/>
    <property type="match status" value="1"/>
</dbReference>
<dbReference type="GO" id="GO:0016491">
    <property type="term" value="F:oxidoreductase activity"/>
    <property type="evidence" value="ECO:0007669"/>
    <property type="project" value="UniProtKB-KW"/>
</dbReference>
<name>A0A2N8HFZ0_9BACT</name>
<comment type="similarity">
    <text evidence="1 3">Belongs to the short-chain dehydrogenases/reductases (SDR) family.</text>
</comment>
<sequence>MQTPRFQYDRIIITGASSGFGEAFAGTLAPHAGELVLIARREDALRRLASALEERHPGLRASVVPCDLADEASLDSLVSRLDGLPPGRTLLINNAGAGDYGEFADGRWEKIRALLRLNVESLTRLCHALIPGMKRNGGDIINISSLGALLPIPDFAVYAATKAYVSSLSEALRLELREHGIRVLAVCPGPVSTGFGKAARRPGFTGNMMPGRNAFDTSVETVVKDTLRALSRGRARVFPGMKIRLAALLLSIAPLGLIRFFMGRRPRKIQPAPNDSPSSAS</sequence>
<evidence type="ECO:0000313" key="7">
    <source>
        <dbReference type="Proteomes" id="UP000236000"/>
    </source>
</evidence>
<protein>
    <recommendedName>
        <fullName evidence="5">Ketoreductase domain-containing protein</fullName>
    </recommendedName>
</protein>
<dbReference type="PRINTS" id="PR00080">
    <property type="entry name" value="SDRFAMILY"/>
</dbReference>
<evidence type="ECO:0000256" key="4">
    <source>
        <dbReference type="SAM" id="Phobius"/>
    </source>
</evidence>
<dbReference type="InterPro" id="IPR020904">
    <property type="entry name" value="Sc_DH/Rdtase_CS"/>
</dbReference>
<dbReference type="Proteomes" id="UP000236000">
    <property type="component" value="Unassembled WGS sequence"/>
</dbReference>
<dbReference type="PROSITE" id="PS00061">
    <property type="entry name" value="ADH_SHORT"/>
    <property type="match status" value="1"/>
</dbReference>
<reference evidence="6 7" key="1">
    <citation type="journal article" date="2017" name="BMC Genomics">
        <title>Genome sequencing of 39 Akkermansia muciniphila isolates reveals its population structure, genomic and functional diverisity, and global distribution in mammalian gut microbiotas.</title>
        <authorList>
            <person name="Guo X."/>
            <person name="Li S."/>
            <person name="Zhang J."/>
            <person name="Wu F."/>
            <person name="Li X."/>
            <person name="Wu D."/>
            <person name="Zhang M."/>
            <person name="Ou Z."/>
            <person name="Jie Z."/>
            <person name="Yan Q."/>
            <person name="Li P."/>
            <person name="Yi J."/>
            <person name="Peng Y."/>
        </authorList>
    </citation>
    <scope>NUCLEOTIDE SEQUENCE [LARGE SCALE GENOMIC DNA]</scope>
    <source>
        <strain evidence="6 7">GP24</strain>
    </source>
</reference>
<dbReference type="EMBL" id="PJKA01000003">
    <property type="protein sequence ID" value="PNC19680.1"/>
    <property type="molecule type" value="Genomic_DNA"/>
</dbReference>
<dbReference type="Pfam" id="PF00106">
    <property type="entry name" value="adh_short"/>
    <property type="match status" value="1"/>
</dbReference>
<dbReference type="RefSeq" id="WP_102711784.1">
    <property type="nucleotide sequence ID" value="NZ_PJKA01000003.1"/>
</dbReference>
<proteinExistence type="inferred from homology"/>
<organism evidence="6 7">
    <name type="scientific">Akkermansia muciniphila</name>
    <dbReference type="NCBI Taxonomy" id="239935"/>
    <lineage>
        <taxon>Bacteria</taxon>
        <taxon>Pseudomonadati</taxon>
        <taxon>Verrucomicrobiota</taxon>
        <taxon>Verrucomicrobiia</taxon>
        <taxon>Verrucomicrobiales</taxon>
        <taxon>Akkermansiaceae</taxon>
        <taxon>Akkermansia</taxon>
    </lineage>
</organism>
<dbReference type="PIRSF" id="PIRSF000126">
    <property type="entry name" value="11-beta-HSD1"/>
    <property type="match status" value="1"/>
</dbReference>
<gene>
    <name evidence="6" type="ORF">CXU22_01315</name>
</gene>
<accession>A0A2N8HFZ0</accession>
<feature type="domain" description="Ketoreductase" evidence="5">
    <location>
        <begin position="9"/>
        <end position="195"/>
    </location>
</feature>
<keyword evidence="4" id="KW-1133">Transmembrane helix</keyword>
<keyword evidence="4" id="KW-0472">Membrane</keyword>
<dbReference type="PANTHER" id="PTHR44196">
    <property type="entry name" value="DEHYDROGENASE/REDUCTASE SDR FAMILY MEMBER 7B"/>
    <property type="match status" value="1"/>
</dbReference>
<dbReference type="PRINTS" id="PR00081">
    <property type="entry name" value="GDHRDH"/>
</dbReference>
<evidence type="ECO:0000313" key="6">
    <source>
        <dbReference type="EMBL" id="PNC19680.1"/>
    </source>
</evidence>
<dbReference type="SUPFAM" id="SSF51735">
    <property type="entry name" value="NAD(P)-binding Rossmann-fold domains"/>
    <property type="match status" value="1"/>
</dbReference>
<dbReference type="CDD" id="cd05233">
    <property type="entry name" value="SDR_c"/>
    <property type="match status" value="1"/>
</dbReference>
<dbReference type="OrthoDB" id="9808814at2"/>
<evidence type="ECO:0000256" key="2">
    <source>
        <dbReference type="ARBA" id="ARBA00023002"/>
    </source>
</evidence>
<comment type="caution">
    <text evidence="6">The sequence shown here is derived from an EMBL/GenBank/DDBJ whole genome shotgun (WGS) entry which is preliminary data.</text>
</comment>
<keyword evidence="4" id="KW-0812">Transmembrane</keyword>
<dbReference type="InterPro" id="IPR036291">
    <property type="entry name" value="NAD(P)-bd_dom_sf"/>
</dbReference>
<dbReference type="GO" id="GO:0016020">
    <property type="term" value="C:membrane"/>
    <property type="evidence" value="ECO:0007669"/>
    <property type="project" value="TreeGrafter"/>
</dbReference>
<dbReference type="AlphaFoldDB" id="A0A2N8HFZ0"/>
<feature type="transmembrane region" description="Helical" evidence="4">
    <location>
        <begin position="243"/>
        <end position="262"/>
    </location>
</feature>
<keyword evidence="2" id="KW-0560">Oxidoreductase</keyword>
<dbReference type="SMART" id="SM00822">
    <property type="entry name" value="PKS_KR"/>
    <property type="match status" value="1"/>
</dbReference>
<dbReference type="InterPro" id="IPR057326">
    <property type="entry name" value="KR_dom"/>
</dbReference>
<dbReference type="InterPro" id="IPR002347">
    <property type="entry name" value="SDR_fam"/>
</dbReference>
<evidence type="ECO:0000256" key="1">
    <source>
        <dbReference type="ARBA" id="ARBA00006484"/>
    </source>
</evidence>
<dbReference type="PANTHER" id="PTHR44196:SF2">
    <property type="entry name" value="SHORT-CHAIN DEHYDROGENASE-RELATED"/>
    <property type="match status" value="1"/>
</dbReference>